<sequence length="1541" mass="175070">MALERPQSDVALLWEAALDSYKKTADVDLRAYLRTQRSIESIKVEQQQQLENFKVFRHDKGKLDRFRTMISGNADIVTGVATHIGNAASAAFPPSSAILAAFTLVMTSSKYVSDDYDMIEGFFSIMQSFLRRLSLLENKIQPGSFQSFLINVFSSLLQLSGIARAYRAKGRFSKWARALVDSNDPDLKAAYDKLNTDLQDLESAIIMQTLRTTIEISEDARSTNRDVKALQTEFGLNTSMTKQTLETSAQTLMIAMRTEEIILTSHDNTTTSNELLRNLEKKLDKMQTKDKKDKQRNMKSGASRPVNYERLRSEHLKNGAEGGVAERLTDLKFSFVAQVFDWIEAEPAVESIVNAEESLLQINAAAGMGKSTLSYRMLRYLEEKYSYDPSTCVAWFPFDEEHPEMRSVSNMLKCCSTRVAEKDERYCQETLMALQQASLFTAEDTWHQLIELRYKKESDRRLILILDGIDQVSDEDSPELMKFLGSIKSQGYRVQVIFTCSPDTKQDWSILGAKRIDLTRDKILRDMRRFAWSKTKTLARMRKLRVALRKIIIRRVMQKADSFLYIDHIMRRFNTLGREGPILKELDDLADNTQVIYHNLLEECQRNRTSEDRELLRAFLAWLAYTKSKVTIAEANLLIEMITKEHVISIEEELDGRLSRLLRISGDRSVNERDDSSENDDNPETMSEDDAKNEGRAEDADNFLSFQERSLKAYFRRAIQDHASALQCTATEAHAIIFRTCSTILTIPKKNAKPARLGLVRYASEWGFSHLLEIQPDDEISVNDELAKIVLESIYNIFTNKNDSLKPLEEQAAREARSIFSGNSYTQKEVLAKLSAWARRALQLSPNQLPYGILDWFRPLVQEPLRIFIGLSRAHITNWFAATYLLDAHFAFTNAHVALREGRDLPELRQNPSLKAYFADFMAGDQTITERSFEIVAGCFWDIVKTSSSYKGIGMAMMCEYMYEPAITQLNKGLEDETIDQLEKFRLLTSKGHALLRLGQQDQLEEEERQKYLEQSLNTLNEANELHRVMARANQSDDELRTAFADNLQDTAHAAALLGQSDMVLSSVKEGLAVSNDSSLFSVTQMFSGLKKAKQLPIIIELLKLATKWDISWYLAMEDAEEVQEAAARLGQGQLMLSVYSTAQKSIDAWPFDAEDSKTRLQLSAASFTRQVLGDLDTAKSMLRQLINFPKTPSWGVIAGCNQLIEILLEVFRLSKDPKLKQGALDEATKVLQKPAEVMLNMYKPPETHMIALIGYMLRHLGPAVDYFEHMDTAFKNCVEELQDDSGANDLYALRRLARVLSYIPGFEREASVSLTAQLYVIDEDVHRREANEDQVSAENEVEAPDNEKREIANNTKMQDAAEVEHDGPPAVQSLDALLGGDLDSNATNGDRTNETSSHTKIPARSDDADGMSAMVKDPPTIVKEMDEGLLGLAIGCNMCSRSIDRWSDCAVYFCIYCIDVDICESCFVKKLAQEKGEAEPEWRVICPKSHRYIKTPVEGWRGIKEGVMRIGAEEVAFKTWLAQLEVAWKKYWEEYWTEKD</sequence>
<keyword evidence="1" id="KW-0677">Repeat</keyword>
<feature type="domain" description="Nephrocystin 3-like N-terminal" evidence="4">
    <location>
        <begin position="341"/>
        <end position="500"/>
    </location>
</feature>
<dbReference type="PANTHER" id="PTHR10039:SF17">
    <property type="entry name" value="FUNGAL STAND N-TERMINAL GOODBYE DOMAIN-CONTAINING PROTEIN-RELATED"/>
    <property type="match status" value="1"/>
</dbReference>
<organism evidence="5 6">
    <name type="scientific">Plenodomus tracheiphilus IPT5</name>
    <dbReference type="NCBI Taxonomy" id="1408161"/>
    <lineage>
        <taxon>Eukaryota</taxon>
        <taxon>Fungi</taxon>
        <taxon>Dikarya</taxon>
        <taxon>Ascomycota</taxon>
        <taxon>Pezizomycotina</taxon>
        <taxon>Dothideomycetes</taxon>
        <taxon>Pleosporomycetidae</taxon>
        <taxon>Pleosporales</taxon>
        <taxon>Pleosporineae</taxon>
        <taxon>Leptosphaeriaceae</taxon>
        <taxon>Plenodomus</taxon>
    </lineage>
</organism>
<feature type="domain" description="Fungal STAND N-terminal Goodbye" evidence="3">
    <location>
        <begin position="14"/>
        <end position="134"/>
    </location>
</feature>
<dbReference type="OrthoDB" id="448455at2759"/>
<feature type="compositionally biased region" description="Basic and acidic residues" evidence="2">
    <location>
        <begin position="689"/>
        <end position="699"/>
    </location>
</feature>
<name>A0A6A7BMF2_9PLEO</name>
<feature type="compositionally biased region" description="Acidic residues" evidence="2">
    <location>
        <begin position="677"/>
        <end position="688"/>
    </location>
</feature>
<gene>
    <name evidence="5" type="ORF">T440DRAFT_437517</name>
</gene>
<dbReference type="Proteomes" id="UP000799423">
    <property type="component" value="Unassembled WGS sequence"/>
</dbReference>
<evidence type="ECO:0000313" key="5">
    <source>
        <dbReference type="EMBL" id="KAF2856640.1"/>
    </source>
</evidence>
<feature type="region of interest" description="Disordered" evidence="2">
    <location>
        <begin position="285"/>
        <end position="304"/>
    </location>
</feature>
<dbReference type="InterPro" id="IPR027417">
    <property type="entry name" value="P-loop_NTPase"/>
</dbReference>
<dbReference type="Pfam" id="PF17109">
    <property type="entry name" value="Goodbye"/>
    <property type="match status" value="1"/>
</dbReference>
<dbReference type="InterPro" id="IPR031350">
    <property type="entry name" value="Goodbye_dom"/>
</dbReference>
<feature type="region of interest" description="Disordered" evidence="2">
    <location>
        <begin position="1330"/>
        <end position="1352"/>
    </location>
</feature>
<feature type="compositionally biased region" description="Basic and acidic residues" evidence="2">
    <location>
        <begin position="285"/>
        <end position="296"/>
    </location>
</feature>
<evidence type="ECO:0000259" key="3">
    <source>
        <dbReference type="Pfam" id="PF17109"/>
    </source>
</evidence>
<evidence type="ECO:0000256" key="1">
    <source>
        <dbReference type="ARBA" id="ARBA00022737"/>
    </source>
</evidence>
<evidence type="ECO:0000259" key="4">
    <source>
        <dbReference type="Pfam" id="PF24883"/>
    </source>
</evidence>
<dbReference type="Pfam" id="PF24883">
    <property type="entry name" value="NPHP3_N"/>
    <property type="match status" value="1"/>
</dbReference>
<proteinExistence type="predicted"/>
<accession>A0A6A7BMF2</accession>
<feature type="region of interest" description="Disordered" evidence="2">
    <location>
        <begin position="669"/>
        <end position="699"/>
    </location>
</feature>
<dbReference type="EMBL" id="MU006288">
    <property type="protein sequence ID" value="KAF2856640.1"/>
    <property type="molecule type" value="Genomic_DNA"/>
</dbReference>
<evidence type="ECO:0000256" key="2">
    <source>
        <dbReference type="SAM" id="MobiDB-lite"/>
    </source>
</evidence>
<keyword evidence="6" id="KW-1185">Reference proteome</keyword>
<dbReference type="SUPFAM" id="SSF57850">
    <property type="entry name" value="RING/U-box"/>
    <property type="match status" value="1"/>
</dbReference>
<feature type="region of interest" description="Disordered" evidence="2">
    <location>
        <begin position="1383"/>
        <end position="1413"/>
    </location>
</feature>
<dbReference type="InterPro" id="IPR056884">
    <property type="entry name" value="NPHP3-like_N"/>
</dbReference>
<reference evidence="5" key="1">
    <citation type="submission" date="2020-01" db="EMBL/GenBank/DDBJ databases">
        <authorList>
            <consortium name="DOE Joint Genome Institute"/>
            <person name="Haridas S."/>
            <person name="Albert R."/>
            <person name="Binder M."/>
            <person name="Bloem J."/>
            <person name="Labutti K."/>
            <person name="Salamov A."/>
            <person name="Andreopoulos B."/>
            <person name="Baker S.E."/>
            <person name="Barry K."/>
            <person name="Bills G."/>
            <person name="Bluhm B.H."/>
            <person name="Cannon C."/>
            <person name="Castanera R."/>
            <person name="Culley D.E."/>
            <person name="Daum C."/>
            <person name="Ezra D."/>
            <person name="Gonzalez J.B."/>
            <person name="Henrissat B."/>
            <person name="Kuo A."/>
            <person name="Liang C."/>
            <person name="Lipzen A."/>
            <person name="Lutzoni F."/>
            <person name="Magnuson J."/>
            <person name="Mondo S."/>
            <person name="Nolan M."/>
            <person name="Ohm R."/>
            <person name="Pangilinan J."/>
            <person name="Park H.-J."/>
            <person name="Ramirez L."/>
            <person name="Alfaro M."/>
            <person name="Sun H."/>
            <person name="Tritt A."/>
            <person name="Yoshinaga Y."/>
            <person name="Zwiers L.-H."/>
            <person name="Turgeon B.G."/>
            <person name="Goodwin S.B."/>
            <person name="Spatafora J.W."/>
            <person name="Crous P.W."/>
            <person name="Grigoriev I.V."/>
        </authorList>
    </citation>
    <scope>NUCLEOTIDE SEQUENCE</scope>
    <source>
        <strain evidence="5">IPT5</strain>
    </source>
</reference>
<dbReference type="SUPFAM" id="SSF52540">
    <property type="entry name" value="P-loop containing nucleoside triphosphate hydrolases"/>
    <property type="match status" value="1"/>
</dbReference>
<dbReference type="PANTHER" id="PTHR10039">
    <property type="entry name" value="AMELOGENIN"/>
    <property type="match status" value="1"/>
</dbReference>
<feature type="compositionally biased region" description="Polar residues" evidence="2">
    <location>
        <begin position="1385"/>
        <end position="1400"/>
    </location>
</feature>
<dbReference type="Gene3D" id="3.40.50.300">
    <property type="entry name" value="P-loop containing nucleotide triphosphate hydrolases"/>
    <property type="match status" value="1"/>
</dbReference>
<protein>
    <submittedName>
        <fullName evidence="5">Uncharacterized protein</fullName>
    </submittedName>
</protein>
<evidence type="ECO:0000313" key="6">
    <source>
        <dbReference type="Proteomes" id="UP000799423"/>
    </source>
</evidence>